<evidence type="ECO:0000256" key="3">
    <source>
        <dbReference type="ARBA" id="ARBA00023242"/>
    </source>
</evidence>
<feature type="region of interest" description="Disordered" evidence="4">
    <location>
        <begin position="518"/>
        <end position="537"/>
    </location>
</feature>
<feature type="compositionally biased region" description="Acidic residues" evidence="4">
    <location>
        <begin position="277"/>
        <end position="291"/>
    </location>
</feature>
<dbReference type="PANTHER" id="PTHR23196:SF1">
    <property type="entry name" value="PAX-INTERACTING PROTEIN 1"/>
    <property type="match status" value="1"/>
</dbReference>
<feature type="region of interest" description="Disordered" evidence="4">
    <location>
        <begin position="70"/>
        <end position="341"/>
    </location>
</feature>
<feature type="compositionally biased region" description="Basic residues" evidence="4">
    <location>
        <begin position="577"/>
        <end position="587"/>
    </location>
</feature>
<dbReference type="SMART" id="SM00292">
    <property type="entry name" value="BRCT"/>
    <property type="match status" value="1"/>
</dbReference>
<organism evidence="6 7">
    <name type="scientific">Aegilops tauschii subsp. strangulata</name>
    <name type="common">Goatgrass</name>
    <dbReference type="NCBI Taxonomy" id="200361"/>
    <lineage>
        <taxon>Eukaryota</taxon>
        <taxon>Viridiplantae</taxon>
        <taxon>Streptophyta</taxon>
        <taxon>Embryophyta</taxon>
        <taxon>Tracheophyta</taxon>
        <taxon>Spermatophyta</taxon>
        <taxon>Magnoliopsida</taxon>
        <taxon>Liliopsida</taxon>
        <taxon>Poales</taxon>
        <taxon>Poaceae</taxon>
        <taxon>BOP clade</taxon>
        <taxon>Pooideae</taxon>
        <taxon>Triticodae</taxon>
        <taxon>Triticeae</taxon>
        <taxon>Triticinae</taxon>
        <taxon>Aegilops</taxon>
    </lineage>
</organism>
<feature type="compositionally biased region" description="Basic and acidic residues" evidence="4">
    <location>
        <begin position="686"/>
        <end position="707"/>
    </location>
</feature>
<feature type="compositionally biased region" description="Polar residues" evidence="4">
    <location>
        <begin position="951"/>
        <end position="964"/>
    </location>
</feature>
<feature type="compositionally biased region" description="Acidic residues" evidence="4">
    <location>
        <begin position="182"/>
        <end position="198"/>
    </location>
</feature>
<reference evidence="7" key="1">
    <citation type="journal article" date="2014" name="Science">
        <title>Ancient hybridizations among the ancestral genomes of bread wheat.</title>
        <authorList>
            <consortium name="International Wheat Genome Sequencing Consortium,"/>
            <person name="Marcussen T."/>
            <person name="Sandve S.R."/>
            <person name="Heier L."/>
            <person name="Spannagl M."/>
            <person name="Pfeifer M."/>
            <person name="Jakobsen K.S."/>
            <person name="Wulff B.B."/>
            <person name="Steuernagel B."/>
            <person name="Mayer K.F."/>
            <person name="Olsen O.A."/>
        </authorList>
    </citation>
    <scope>NUCLEOTIDE SEQUENCE [LARGE SCALE GENOMIC DNA]</scope>
    <source>
        <strain evidence="7">cv. AL8/78</strain>
    </source>
</reference>
<dbReference type="Gene3D" id="3.40.50.10190">
    <property type="entry name" value="BRCT domain"/>
    <property type="match status" value="2"/>
</dbReference>
<feature type="compositionally biased region" description="Basic and acidic residues" evidence="4">
    <location>
        <begin position="546"/>
        <end position="560"/>
    </location>
</feature>
<feature type="region of interest" description="Disordered" evidence="4">
    <location>
        <begin position="837"/>
        <end position="863"/>
    </location>
</feature>
<dbReference type="AlphaFoldDB" id="A0A452XZ37"/>
<dbReference type="InterPro" id="IPR036420">
    <property type="entry name" value="BRCT_dom_sf"/>
</dbReference>
<evidence type="ECO:0000313" key="7">
    <source>
        <dbReference type="Proteomes" id="UP000015105"/>
    </source>
</evidence>
<dbReference type="GO" id="GO:0005634">
    <property type="term" value="C:nucleus"/>
    <property type="evidence" value="ECO:0007669"/>
    <property type="project" value="UniProtKB-SubCell"/>
</dbReference>
<sequence length="1254" mass="137855">LRLRPRILREEEKARIFCRRIPRPLPPRPPRHLHEPSRRRRRSRSRLPPPRRSPADPWCLIRGCVAMDGGETQVVDDGGTPPLGSPVSSGATTQSGGEEDDNGLRLGSPVSSGDTTQSGGEDDGGGGGVLYGETQPLDNDEETEAIDDEFEGEGEERMSDDTQVVEDSEDDAGGVAGQTQAVEEEEEGDGGSTEDEAGDGDRTQLIEECEVEDGGSGETQLVEECQEEERVNDSSDDEAAVQRGTTQLVDECQEEERVNDSSDDDAADQRGMTQLVEDSDKEMGDDGDDELSQGTQVQSDDESLPNNETVVKDYAEDSVDSDASTEEEGDTVRSLERGKRHDLTNGTVLRTEIVDNSTSCNAFFGDCPGRGIDDGSFGYVQSHEKDGSKSKGRCSTAKKLFTDTTNEENEIKSRCFAGLSYLGSQEPGELSQANALDFVEGLISINGGISSQEPTPKKLEKAKPPVSIKMGTLLLAEKVDRHRSSRGKAEVFAWVDSREDDGGGDFFRKNKDILLQQSAGRGKSNIPRPKKCSTKIAPPDKKIIEGCKRRTKSKPCEKTETLPSSDSRLLKSEVKSKKASGKRTKKNLLKDLDDHLSTAKPIKRQLEKVSVDLHDVGQDTQMAIEAIEALAQSSPAENLSAEVEPPMKRDLRVVSKVEKSNPKSDPPRKRTSSVQEGVTTRSKRIKVTEMNHKPQKDMRQNLEDRATKAKHKQAKPVPQKNKVTKIVDGNKYDSTPIAHRTRHTGRNNLYESPELCSNKNLKKATVGEVRNNHSEHVLERPMISERTTEYGSGSVLKENTENTCANNAQGLQQSTDASIRHTSANVAQNLEPLRDEPTTHVFRREPSSHPKQRRTPTAVVQAKAPAVTEAATGHDVTRPSKKRRIFISSSELLTYARRERSDCRSTSLLSSIITQSSAASPVLDSSSGVNSKTSGFSSSDRRQKKSPGVKNASNSPKCNSPVLNSALKTSSKVVNKLSPTFSPLNPSKASNRSLLKSSVAKELLELDPENALPSRYRKDSRRKDMTSCSIIFSHHLDEDVIKRQKKILARLGAHEALSVADATHFVADGFYRTKNMLEAVTRGKLVVTSMWLESCGAAGCFVNDKKYILRDAKKEKEMGFSMPISLASACKSPLLLGKRVFVTQNVKPSREVVTSLVSASSGQPLERMGRSIRKEKEAPDDLLVISCEEDYQTCAPLIEKGVDVFDAELLLNGIVTQKLDYERHRLFLDRVKQTRSTRWLKDGAHGRFVPISKS</sequence>
<feature type="compositionally biased region" description="Polar residues" evidence="4">
    <location>
        <begin position="928"/>
        <end position="938"/>
    </location>
</feature>
<dbReference type="PANTHER" id="PTHR23196">
    <property type="entry name" value="PAX TRANSCRIPTION ACTIVATION DOMAIN INTERACTING PROTEIN"/>
    <property type="match status" value="1"/>
</dbReference>
<dbReference type="EnsemblPlants" id="AET1Gv20223000.2">
    <property type="protein sequence ID" value="AET1Gv20223000.2"/>
    <property type="gene ID" value="AET1Gv20223000"/>
</dbReference>
<dbReference type="CDD" id="cd18432">
    <property type="entry name" value="BRCT_PAXIP1_rpt6_like"/>
    <property type="match status" value="1"/>
</dbReference>
<evidence type="ECO:0000313" key="6">
    <source>
        <dbReference type="EnsemblPlants" id="AET1Gv20223000.2"/>
    </source>
</evidence>
<dbReference type="Pfam" id="PF16589">
    <property type="entry name" value="BRCT_2"/>
    <property type="match status" value="1"/>
</dbReference>
<dbReference type="InterPro" id="IPR001357">
    <property type="entry name" value="BRCT_dom"/>
</dbReference>
<proteinExistence type="predicted"/>
<feature type="region of interest" description="Disordered" evidence="4">
    <location>
        <begin position="20"/>
        <end position="57"/>
    </location>
</feature>
<comment type="subcellular location">
    <subcellularLocation>
        <location evidence="1">Nucleus</location>
    </subcellularLocation>
</comment>
<feature type="compositionally biased region" description="Acidic residues" evidence="4">
    <location>
        <begin position="316"/>
        <end position="329"/>
    </location>
</feature>
<evidence type="ECO:0000256" key="4">
    <source>
        <dbReference type="SAM" id="MobiDB-lite"/>
    </source>
</evidence>
<reference evidence="7" key="2">
    <citation type="journal article" date="2017" name="Nat. Plants">
        <title>The Aegilops tauschii genome reveals multiple impacts of transposons.</title>
        <authorList>
            <person name="Zhao G."/>
            <person name="Zou C."/>
            <person name="Li K."/>
            <person name="Wang K."/>
            <person name="Li T."/>
            <person name="Gao L."/>
            <person name="Zhang X."/>
            <person name="Wang H."/>
            <person name="Yang Z."/>
            <person name="Liu X."/>
            <person name="Jiang W."/>
            <person name="Mao L."/>
            <person name="Kong X."/>
            <person name="Jiao Y."/>
            <person name="Jia J."/>
        </authorList>
    </citation>
    <scope>NUCLEOTIDE SEQUENCE [LARGE SCALE GENOMIC DNA]</scope>
    <source>
        <strain evidence="7">cv. AL8/78</strain>
    </source>
</reference>
<accession>A0A452XZ37</accession>
<feature type="region of interest" description="Disordered" evidence="4">
    <location>
        <begin position="919"/>
        <end position="964"/>
    </location>
</feature>
<evidence type="ECO:0000256" key="1">
    <source>
        <dbReference type="ARBA" id="ARBA00004123"/>
    </source>
</evidence>
<name>A0A452XZ37_AEGTS</name>
<feature type="region of interest" description="Disordered" evidence="4">
    <location>
        <begin position="634"/>
        <end position="721"/>
    </location>
</feature>
<dbReference type="Proteomes" id="UP000015105">
    <property type="component" value="Chromosome 1D"/>
</dbReference>
<dbReference type="InterPro" id="IPR051579">
    <property type="entry name" value="DDR_Transcriptional_Reg"/>
</dbReference>
<evidence type="ECO:0000259" key="5">
    <source>
        <dbReference type="SMART" id="SM00292"/>
    </source>
</evidence>
<keyword evidence="3" id="KW-0539">Nucleus</keyword>
<feature type="compositionally biased region" description="Basic and acidic residues" evidence="4">
    <location>
        <begin position="330"/>
        <end position="341"/>
    </location>
</feature>
<feature type="compositionally biased region" description="Acidic residues" evidence="4">
    <location>
        <begin position="138"/>
        <end position="154"/>
    </location>
</feature>
<reference evidence="6" key="3">
    <citation type="journal article" date="2017" name="Nature">
        <title>Genome sequence of the progenitor of the wheat D genome Aegilops tauschii.</title>
        <authorList>
            <person name="Luo M.C."/>
            <person name="Gu Y.Q."/>
            <person name="Puiu D."/>
            <person name="Wang H."/>
            <person name="Twardziok S.O."/>
            <person name="Deal K.R."/>
            <person name="Huo N."/>
            <person name="Zhu T."/>
            <person name="Wang L."/>
            <person name="Wang Y."/>
            <person name="McGuire P.E."/>
            <person name="Liu S."/>
            <person name="Long H."/>
            <person name="Ramasamy R.K."/>
            <person name="Rodriguez J.C."/>
            <person name="Van S.L."/>
            <person name="Yuan L."/>
            <person name="Wang Z."/>
            <person name="Xia Z."/>
            <person name="Xiao L."/>
            <person name="Anderson O.D."/>
            <person name="Ouyang S."/>
            <person name="Liang Y."/>
            <person name="Zimin A.V."/>
            <person name="Pertea G."/>
            <person name="Qi P."/>
            <person name="Bennetzen J.L."/>
            <person name="Dai X."/>
            <person name="Dawson M.W."/>
            <person name="Muller H.G."/>
            <person name="Kugler K."/>
            <person name="Rivarola-Duarte L."/>
            <person name="Spannagl M."/>
            <person name="Mayer K.F.X."/>
            <person name="Lu F.H."/>
            <person name="Bevan M.W."/>
            <person name="Leroy P."/>
            <person name="Li P."/>
            <person name="You F.M."/>
            <person name="Sun Q."/>
            <person name="Liu Z."/>
            <person name="Lyons E."/>
            <person name="Wicker T."/>
            <person name="Salzberg S.L."/>
            <person name="Devos K.M."/>
            <person name="Dvorak J."/>
        </authorList>
    </citation>
    <scope>NUCLEOTIDE SEQUENCE [LARGE SCALE GENOMIC DNA]</scope>
    <source>
        <strain evidence="6">cv. AL8/78</strain>
    </source>
</reference>
<feature type="compositionally biased region" description="Acidic residues" evidence="4">
    <location>
        <begin position="163"/>
        <end position="172"/>
    </location>
</feature>
<dbReference type="GO" id="GO:0006974">
    <property type="term" value="P:DNA damage response"/>
    <property type="evidence" value="ECO:0007669"/>
    <property type="project" value="UniProtKB-KW"/>
</dbReference>
<dbReference type="SUPFAM" id="SSF52113">
    <property type="entry name" value="BRCT domain"/>
    <property type="match status" value="1"/>
</dbReference>
<protein>
    <recommendedName>
        <fullName evidence="5">BRCT domain-containing protein</fullName>
    </recommendedName>
</protein>
<feature type="compositionally biased region" description="Basic and acidic residues" evidence="4">
    <location>
        <begin position="837"/>
        <end position="848"/>
    </location>
</feature>
<evidence type="ECO:0000256" key="2">
    <source>
        <dbReference type="ARBA" id="ARBA00022763"/>
    </source>
</evidence>
<feature type="compositionally biased region" description="Basic and acidic residues" evidence="4">
    <location>
        <begin position="645"/>
        <end position="668"/>
    </location>
</feature>
<reference evidence="6" key="4">
    <citation type="submission" date="2019-03" db="UniProtKB">
        <authorList>
            <consortium name="EnsemblPlants"/>
        </authorList>
    </citation>
    <scope>IDENTIFICATION</scope>
</reference>
<feature type="compositionally biased region" description="Polar residues" evidence="4">
    <location>
        <begin position="86"/>
        <end position="96"/>
    </location>
</feature>
<keyword evidence="7" id="KW-1185">Reference proteome</keyword>
<dbReference type="Gramene" id="AET1Gv20223000.2">
    <property type="protein sequence ID" value="AET1Gv20223000.2"/>
    <property type="gene ID" value="AET1Gv20223000"/>
</dbReference>
<feature type="domain" description="BRCT" evidence="5">
    <location>
        <begin position="1022"/>
        <end position="1099"/>
    </location>
</feature>
<reference evidence="6" key="5">
    <citation type="journal article" date="2021" name="G3 (Bethesda)">
        <title>Aegilops tauschii genome assembly Aet v5.0 features greater sequence contiguity and improved annotation.</title>
        <authorList>
            <person name="Wang L."/>
            <person name="Zhu T."/>
            <person name="Rodriguez J.C."/>
            <person name="Deal K.R."/>
            <person name="Dubcovsky J."/>
            <person name="McGuire P.E."/>
            <person name="Lux T."/>
            <person name="Spannagl M."/>
            <person name="Mayer K.F.X."/>
            <person name="Baldrich P."/>
            <person name="Meyers B.C."/>
            <person name="Huo N."/>
            <person name="Gu Y.Q."/>
            <person name="Zhou H."/>
            <person name="Devos K.M."/>
            <person name="Bennetzen J.L."/>
            <person name="Unver T."/>
            <person name="Budak H."/>
            <person name="Gulick P.J."/>
            <person name="Galiba G."/>
            <person name="Kalapos B."/>
            <person name="Nelson D.R."/>
            <person name="Li P."/>
            <person name="You F.M."/>
            <person name="Luo M.C."/>
            <person name="Dvorak J."/>
        </authorList>
    </citation>
    <scope>NUCLEOTIDE SEQUENCE [LARGE SCALE GENOMIC DNA]</scope>
    <source>
        <strain evidence="6">cv. AL8/78</strain>
    </source>
</reference>
<dbReference type="CDD" id="cd17744">
    <property type="entry name" value="BRCT_MDC1_rpt1"/>
    <property type="match status" value="1"/>
</dbReference>
<feature type="region of interest" description="Disordered" evidence="4">
    <location>
        <begin position="546"/>
        <end position="588"/>
    </location>
</feature>
<feature type="compositionally biased region" description="Polar residues" evidence="4">
    <location>
        <begin position="292"/>
        <end position="309"/>
    </location>
</feature>
<keyword evidence="2" id="KW-0227">DNA damage</keyword>
<dbReference type="STRING" id="200361.A0A452XZ37"/>